<dbReference type="AlphaFoldDB" id="A0A5B8JKB6"/>
<feature type="signal peptide" evidence="1">
    <location>
        <begin position="1"/>
        <end position="29"/>
    </location>
</feature>
<gene>
    <name evidence="2" type="ORF">FQU76_31805</name>
</gene>
<proteinExistence type="predicted"/>
<dbReference type="RefSeq" id="WP_146483738.1">
    <property type="nucleotide sequence ID" value="NZ_CP042266.1"/>
</dbReference>
<dbReference type="OrthoDB" id="4295849at2"/>
<dbReference type="Proteomes" id="UP000320580">
    <property type="component" value="Chromosome"/>
</dbReference>
<sequence length="91" mass="9373">MIRRIGIVLGSAALTAGALALTVTPSAAAAPATAAPTATAATAAAWPWIVHGRYPTLESCQAAGTAGEVLWGKVWWCSLNSWGTYDLYARV</sequence>
<dbReference type="EMBL" id="CP042266">
    <property type="protein sequence ID" value="QDY80341.1"/>
    <property type="molecule type" value="Genomic_DNA"/>
</dbReference>
<keyword evidence="1" id="KW-0732">Signal</keyword>
<accession>A0A5B8JKB6</accession>
<evidence type="ECO:0000313" key="2">
    <source>
        <dbReference type="EMBL" id="QDY80341.1"/>
    </source>
</evidence>
<evidence type="ECO:0000256" key="1">
    <source>
        <dbReference type="SAM" id="SignalP"/>
    </source>
</evidence>
<name>A0A5B8JKB6_9ACTN</name>
<evidence type="ECO:0000313" key="3">
    <source>
        <dbReference type="Proteomes" id="UP000320580"/>
    </source>
</evidence>
<organism evidence="2 3">
    <name type="scientific">Streptomyces qinzhouensis</name>
    <dbReference type="NCBI Taxonomy" id="2599401"/>
    <lineage>
        <taxon>Bacteria</taxon>
        <taxon>Bacillati</taxon>
        <taxon>Actinomycetota</taxon>
        <taxon>Actinomycetes</taxon>
        <taxon>Kitasatosporales</taxon>
        <taxon>Streptomycetaceae</taxon>
        <taxon>Streptomyces</taxon>
    </lineage>
</organism>
<reference evidence="2 3" key="1">
    <citation type="submission" date="2019-07" db="EMBL/GenBank/DDBJ databases">
        <authorList>
            <person name="Zhu P."/>
        </authorList>
    </citation>
    <scope>NUCLEOTIDE SEQUENCE [LARGE SCALE GENOMIC DNA]</scope>
    <source>
        <strain evidence="2 3">SSL-25</strain>
    </source>
</reference>
<protein>
    <submittedName>
        <fullName evidence="2">Uncharacterized protein</fullName>
    </submittedName>
</protein>
<feature type="chain" id="PRO_5022948268" evidence="1">
    <location>
        <begin position="30"/>
        <end position="91"/>
    </location>
</feature>
<dbReference type="KEGG" id="sqz:FQU76_31805"/>
<keyword evidence="3" id="KW-1185">Reference proteome</keyword>